<dbReference type="Proteomes" id="UP000278807">
    <property type="component" value="Unassembled WGS sequence"/>
</dbReference>
<dbReference type="AlphaFoldDB" id="A0A0R3T7G3"/>
<accession>A0A0R3T7G3</accession>
<evidence type="ECO:0000313" key="2">
    <source>
        <dbReference type="EMBL" id="VDN98861.1"/>
    </source>
</evidence>
<proteinExistence type="predicted"/>
<organism evidence="4">
    <name type="scientific">Rodentolepis nana</name>
    <name type="common">Dwarf tapeworm</name>
    <name type="synonym">Hymenolepis nana</name>
    <dbReference type="NCBI Taxonomy" id="102285"/>
    <lineage>
        <taxon>Eukaryota</taxon>
        <taxon>Metazoa</taxon>
        <taxon>Spiralia</taxon>
        <taxon>Lophotrochozoa</taxon>
        <taxon>Platyhelminthes</taxon>
        <taxon>Cestoda</taxon>
        <taxon>Eucestoda</taxon>
        <taxon>Cyclophyllidea</taxon>
        <taxon>Hymenolepididae</taxon>
        <taxon>Rodentolepis</taxon>
    </lineage>
</organism>
<reference evidence="2 3" key="2">
    <citation type="submission" date="2018-11" db="EMBL/GenBank/DDBJ databases">
        <authorList>
            <consortium name="Pathogen Informatics"/>
        </authorList>
    </citation>
    <scope>NUCLEOTIDE SEQUENCE [LARGE SCALE GENOMIC DNA]</scope>
</reference>
<feature type="region of interest" description="Disordered" evidence="1">
    <location>
        <begin position="1"/>
        <end position="63"/>
    </location>
</feature>
<evidence type="ECO:0000313" key="4">
    <source>
        <dbReference type="WBParaSite" id="HNAJ_0000300101-mRNA-1"/>
    </source>
</evidence>
<dbReference type="EMBL" id="UZAE01001635">
    <property type="protein sequence ID" value="VDN98861.1"/>
    <property type="molecule type" value="Genomic_DNA"/>
</dbReference>
<name>A0A0R3T7G3_RODNA</name>
<dbReference type="WBParaSite" id="HNAJ_0000300101-mRNA-1">
    <property type="protein sequence ID" value="HNAJ_0000300101-mRNA-1"/>
    <property type="gene ID" value="HNAJ_0000300101"/>
</dbReference>
<gene>
    <name evidence="2" type="ORF">HNAJ_LOCUS3002</name>
</gene>
<evidence type="ECO:0000256" key="1">
    <source>
        <dbReference type="SAM" id="MobiDB-lite"/>
    </source>
</evidence>
<sequence>MVSEVSLRSSRQFAKNEKEGKDNRNTDDDSNTPGCDLGGDADDGSIAPGGGEGNYDNGNVSAGNNHFIFPYHHSIIPLFRSQ</sequence>
<evidence type="ECO:0000313" key="3">
    <source>
        <dbReference type="Proteomes" id="UP000278807"/>
    </source>
</evidence>
<reference evidence="4" key="1">
    <citation type="submission" date="2017-02" db="UniProtKB">
        <authorList>
            <consortium name="WormBaseParasite"/>
        </authorList>
    </citation>
    <scope>IDENTIFICATION</scope>
</reference>
<feature type="compositionally biased region" description="Basic and acidic residues" evidence="1">
    <location>
        <begin position="14"/>
        <end position="27"/>
    </location>
</feature>
<keyword evidence="3" id="KW-1185">Reference proteome</keyword>
<protein>
    <submittedName>
        <fullName evidence="4">CTNNB1 binding N-teminal domain-containing protein</fullName>
    </submittedName>
</protein>
<feature type="compositionally biased region" description="Polar residues" evidence="1">
    <location>
        <begin position="1"/>
        <end position="13"/>
    </location>
</feature>